<keyword evidence="4 10" id="KW-0812">Transmembrane</keyword>
<evidence type="ECO:0000313" key="11">
    <source>
        <dbReference type="EMBL" id="JAS22990.1"/>
    </source>
</evidence>
<dbReference type="AlphaFoldDB" id="A0A1B6DBH8"/>
<protein>
    <recommendedName>
        <fullName evidence="12">Sulfotransferase domain-containing protein</fullName>
    </recommendedName>
</protein>
<comment type="subcellular location">
    <subcellularLocation>
        <location evidence="1">Golgi apparatus membrane</location>
        <topology evidence="1">Single-pass type II membrane protein</topology>
    </subcellularLocation>
</comment>
<evidence type="ECO:0000256" key="9">
    <source>
        <dbReference type="ARBA" id="ARBA00023180"/>
    </source>
</evidence>
<reference evidence="11" key="1">
    <citation type="submission" date="2015-12" db="EMBL/GenBank/DDBJ databases">
        <title>De novo transcriptome assembly of four potential Pierce s Disease insect vectors from Arizona vineyards.</title>
        <authorList>
            <person name="Tassone E.E."/>
        </authorList>
    </citation>
    <scope>NUCLEOTIDE SEQUENCE</scope>
</reference>
<dbReference type="Gene3D" id="3.40.50.300">
    <property type="entry name" value="P-loop containing nucleotide triphosphate hydrolases"/>
    <property type="match status" value="1"/>
</dbReference>
<evidence type="ECO:0000256" key="2">
    <source>
        <dbReference type="ARBA" id="ARBA00010569"/>
    </source>
</evidence>
<evidence type="ECO:0000256" key="1">
    <source>
        <dbReference type="ARBA" id="ARBA00004323"/>
    </source>
</evidence>
<evidence type="ECO:0000256" key="4">
    <source>
        <dbReference type="ARBA" id="ARBA00022692"/>
    </source>
</evidence>
<dbReference type="GO" id="GO:0000139">
    <property type="term" value="C:Golgi membrane"/>
    <property type="evidence" value="ECO:0007669"/>
    <property type="project" value="UniProtKB-SubCell"/>
</dbReference>
<keyword evidence="5" id="KW-0735">Signal-anchor</keyword>
<name>A0A1B6DBH8_9HEMI</name>
<gene>
    <name evidence="11" type="ORF">g.452</name>
</gene>
<keyword evidence="7" id="KW-0333">Golgi apparatus</keyword>
<dbReference type="PANTHER" id="PTHR12129:SF15">
    <property type="entry name" value="URONYL 2-SULFOTRANSFERASE"/>
    <property type="match status" value="1"/>
</dbReference>
<evidence type="ECO:0008006" key="12">
    <source>
        <dbReference type="Google" id="ProtNLM"/>
    </source>
</evidence>
<evidence type="ECO:0000256" key="10">
    <source>
        <dbReference type="SAM" id="Phobius"/>
    </source>
</evidence>
<proteinExistence type="inferred from homology"/>
<evidence type="ECO:0000256" key="7">
    <source>
        <dbReference type="ARBA" id="ARBA00023034"/>
    </source>
</evidence>
<evidence type="ECO:0000256" key="8">
    <source>
        <dbReference type="ARBA" id="ARBA00023136"/>
    </source>
</evidence>
<organism evidence="11">
    <name type="scientific">Clastoptera arizonana</name>
    <name type="common">Arizona spittle bug</name>
    <dbReference type="NCBI Taxonomy" id="38151"/>
    <lineage>
        <taxon>Eukaryota</taxon>
        <taxon>Metazoa</taxon>
        <taxon>Ecdysozoa</taxon>
        <taxon>Arthropoda</taxon>
        <taxon>Hexapoda</taxon>
        <taxon>Insecta</taxon>
        <taxon>Pterygota</taxon>
        <taxon>Neoptera</taxon>
        <taxon>Paraneoptera</taxon>
        <taxon>Hemiptera</taxon>
        <taxon>Auchenorrhyncha</taxon>
        <taxon>Cercopoidea</taxon>
        <taxon>Clastopteridae</taxon>
        <taxon>Clastoptera</taxon>
    </lineage>
</organism>
<dbReference type="PANTHER" id="PTHR12129">
    <property type="entry name" value="HEPARAN SULFATE 2-O-SULFOTRANSFERASE"/>
    <property type="match status" value="1"/>
</dbReference>
<keyword evidence="3" id="KW-0808">Transferase</keyword>
<dbReference type="EMBL" id="GEDC01014308">
    <property type="protein sequence ID" value="JAS22990.1"/>
    <property type="molecule type" value="Transcribed_RNA"/>
</dbReference>
<dbReference type="InterPro" id="IPR027417">
    <property type="entry name" value="P-loop_NTPase"/>
</dbReference>
<keyword evidence="9" id="KW-0325">Glycoprotein</keyword>
<dbReference type="InterPro" id="IPR007734">
    <property type="entry name" value="Heparan_SO4_2-O-STrfase"/>
</dbReference>
<dbReference type="GO" id="GO:0008146">
    <property type="term" value="F:sulfotransferase activity"/>
    <property type="evidence" value="ECO:0007669"/>
    <property type="project" value="InterPro"/>
</dbReference>
<dbReference type="Pfam" id="PF03567">
    <property type="entry name" value="Sulfotransfer_2"/>
    <property type="match status" value="1"/>
</dbReference>
<comment type="similarity">
    <text evidence="2">Belongs to the sulfotransferase 3 family.</text>
</comment>
<accession>A0A1B6DBH8</accession>
<evidence type="ECO:0000256" key="6">
    <source>
        <dbReference type="ARBA" id="ARBA00022989"/>
    </source>
</evidence>
<keyword evidence="6 10" id="KW-1133">Transmembrane helix</keyword>
<evidence type="ECO:0000256" key="3">
    <source>
        <dbReference type="ARBA" id="ARBA00022679"/>
    </source>
</evidence>
<feature type="transmembrane region" description="Helical" evidence="10">
    <location>
        <begin position="12"/>
        <end position="28"/>
    </location>
</feature>
<sequence length="346" mass="41248">MFSKRRIHKTCLYIFLIIITFIGTTFVRNQRSYDINFNEMNSIHEIRELRSTRKTFQDKKVTKSISEIFATFPELSDHVVFFNRVPKSGSEMLVLLMQWMQGVNGFKHIRLPGSNIRRLSRHQQEKLVEKVTDALHDETIPLTFDRHVYFVNFTSFGRQSPTFLNLVRDPIDKATSRFYYSRVTPNPLNPDLHGIPLLRKKFLDRTKSFEQCVKSEDPECSFETGKSYDLTIPYFCGHEEWCMSLNNHKALQRAKANVDRYFPVVGILEELNATLVVLEKKLPYFFKGVQDMYFTQLLEPHKNRNRQRPRKLNELIKKQLETRLELEYEFYYWLHNRLLKQFNALL</sequence>
<evidence type="ECO:0000256" key="5">
    <source>
        <dbReference type="ARBA" id="ARBA00022968"/>
    </source>
</evidence>
<dbReference type="InterPro" id="IPR005331">
    <property type="entry name" value="Sulfotransferase"/>
</dbReference>
<keyword evidence="8 10" id="KW-0472">Membrane</keyword>
<dbReference type="SUPFAM" id="SSF52540">
    <property type="entry name" value="P-loop containing nucleoside triphosphate hydrolases"/>
    <property type="match status" value="1"/>
</dbReference>